<dbReference type="Proteomes" id="UP000597459">
    <property type="component" value="Unassembled WGS sequence"/>
</dbReference>
<evidence type="ECO:0000313" key="3">
    <source>
        <dbReference type="Proteomes" id="UP000597459"/>
    </source>
</evidence>
<sequence>MSTKSSARQRVTLTTIARNAVRNIVDAYTGPQKWESVFMGLAFAWFGMSVHWRNPSTTDFAVVALSGIWCMVSAVCALKRCSAEGETVTGPIIVLGAGLMFYVAASSYGIAGTFLSL</sequence>
<comment type="caution">
    <text evidence="2">The sequence shown here is derived from an EMBL/GenBank/DDBJ whole genome shotgun (WGS) entry which is preliminary data.</text>
</comment>
<gene>
    <name evidence="2" type="ORF">GOB87_15930</name>
</gene>
<keyword evidence="1" id="KW-0812">Transmembrane</keyword>
<keyword evidence="1" id="KW-1133">Transmembrane helix</keyword>
<name>A0A967B9X7_9PROT</name>
<evidence type="ECO:0000313" key="2">
    <source>
        <dbReference type="EMBL" id="NHO55395.1"/>
    </source>
</evidence>
<proteinExistence type="predicted"/>
<feature type="transmembrane region" description="Helical" evidence="1">
    <location>
        <begin position="37"/>
        <end position="54"/>
    </location>
</feature>
<feature type="transmembrane region" description="Helical" evidence="1">
    <location>
        <begin position="60"/>
        <end position="78"/>
    </location>
</feature>
<accession>A0A967B9X7</accession>
<dbReference type="EMBL" id="WOTH01000075">
    <property type="protein sequence ID" value="NHO55395.1"/>
    <property type="molecule type" value="Genomic_DNA"/>
</dbReference>
<organism evidence="2 3">
    <name type="scientific">Acetobacter estunensis</name>
    <dbReference type="NCBI Taxonomy" id="104097"/>
    <lineage>
        <taxon>Bacteria</taxon>
        <taxon>Pseudomonadati</taxon>
        <taxon>Pseudomonadota</taxon>
        <taxon>Alphaproteobacteria</taxon>
        <taxon>Acetobacterales</taxon>
        <taxon>Acetobacteraceae</taxon>
        <taxon>Acetobacter</taxon>
    </lineage>
</organism>
<dbReference type="AlphaFoldDB" id="A0A967B9X7"/>
<dbReference type="RefSeq" id="WP_166319063.1">
    <property type="nucleotide sequence ID" value="NZ_WOTH01000075.1"/>
</dbReference>
<keyword evidence="1" id="KW-0472">Membrane</keyword>
<reference evidence="2" key="1">
    <citation type="submission" date="2019-11" db="EMBL/GenBank/DDBJ databases">
        <title>Description of new Acetobacter species.</title>
        <authorList>
            <person name="Cleenwerck I."/>
            <person name="Sombolestani A.S."/>
        </authorList>
    </citation>
    <scope>NUCLEOTIDE SEQUENCE</scope>
    <source>
        <strain evidence="2">LMG 1626</strain>
    </source>
</reference>
<protein>
    <submittedName>
        <fullName evidence="2">Uncharacterized protein</fullName>
    </submittedName>
</protein>
<keyword evidence="3" id="KW-1185">Reference proteome</keyword>
<feature type="transmembrane region" description="Helical" evidence="1">
    <location>
        <begin position="90"/>
        <end position="111"/>
    </location>
</feature>
<evidence type="ECO:0000256" key="1">
    <source>
        <dbReference type="SAM" id="Phobius"/>
    </source>
</evidence>